<keyword evidence="4" id="KW-0966">Cell projection</keyword>
<dbReference type="SUPFAM" id="SSF50978">
    <property type="entry name" value="WD40 repeat-like"/>
    <property type="match status" value="1"/>
</dbReference>
<dbReference type="InterPro" id="IPR011992">
    <property type="entry name" value="EF-hand-dom_pair"/>
</dbReference>
<keyword evidence="2" id="KW-0853">WD repeat</keyword>
<dbReference type="PANTHER" id="PTHR13720:SF13">
    <property type="entry name" value="CILIA- AND FLAGELLA-ASSOCIATED PROTEIN 251"/>
    <property type="match status" value="1"/>
</dbReference>
<reference evidence="6 7" key="1">
    <citation type="submission" date="2020-04" db="EMBL/GenBank/DDBJ databases">
        <authorList>
            <person name="Wallbank WR R."/>
            <person name="Pardo Diaz C."/>
            <person name="Kozak K."/>
            <person name="Martin S."/>
            <person name="Jiggins C."/>
            <person name="Moest M."/>
            <person name="Warren A I."/>
            <person name="Byers J.R.P. K."/>
            <person name="Montejo-Kovacevich G."/>
            <person name="Yen C E."/>
        </authorList>
    </citation>
    <scope>NUCLEOTIDE SEQUENCE [LARGE SCALE GENOMIC DNA]</scope>
</reference>
<dbReference type="InterPro" id="IPR001680">
    <property type="entry name" value="WD40_rpt"/>
</dbReference>
<dbReference type="Gene3D" id="2.130.10.10">
    <property type="entry name" value="YVTN repeat-like/Quinoprotein amine dehydrogenase"/>
    <property type="match status" value="2"/>
</dbReference>
<comment type="subcellular location">
    <subcellularLocation>
        <location evidence="1">Cell projection</location>
        <location evidence="1">Cilium</location>
    </subcellularLocation>
</comment>
<evidence type="ECO:0000256" key="2">
    <source>
        <dbReference type="ARBA" id="ARBA00022574"/>
    </source>
</evidence>
<comment type="caution">
    <text evidence="6">The sequence shown here is derived from an EMBL/GenBank/DDBJ whole genome shotgun (WGS) entry which is preliminary data.</text>
</comment>
<proteinExistence type="predicted"/>
<evidence type="ECO:0000256" key="3">
    <source>
        <dbReference type="ARBA" id="ARBA00022737"/>
    </source>
</evidence>
<gene>
    <name evidence="6" type="ORF">APLA_LOCUS13883</name>
</gene>
<dbReference type="Gene3D" id="1.10.238.10">
    <property type="entry name" value="EF-hand"/>
    <property type="match status" value="1"/>
</dbReference>
<dbReference type="PANTHER" id="PTHR13720">
    <property type="entry name" value="WD-40 REPEAT PROTEIN"/>
    <property type="match status" value="1"/>
</dbReference>
<accession>A0A8S1B1L6</accession>
<dbReference type="Proteomes" id="UP000494256">
    <property type="component" value="Unassembled WGS sequence"/>
</dbReference>
<organism evidence="6 7">
    <name type="scientific">Arctia plantaginis</name>
    <name type="common">Wood tiger moth</name>
    <name type="synonym">Phalaena plantaginis</name>
    <dbReference type="NCBI Taxonomy" id="874455"/>
    <lineage>
        <taxon>Eukaryota</taxon>
        <taxon>Metazoa</taxon>
        <taxon>Ecdysozoa</taxon>
        <taxon>Arthropoda</taxon>
        <taxon>Hexapoda</taxon>
        <taxon>Insecta</taxon>
        <taxon>Pterygota</taxon>
        <taxon>Neoptera</taxon>
        <taxon>Endopterygota</taxon>
        <taxon>Lepidoptera</taxon>
        <taxon>Glossata</taxon>
        <taxon>Ditrysia</taxon>
        <taxon>Noctuoidea</taxon>
        <taxon>Erebidae</taxon>
        <taxon>Arctiinae</taxon>
        <taxon>Arctia</taxon>
    </lineage>
</organism>
<evidence type="ECO:0000256" key="5">
    <source>
        <dbReference type="ARBA" id="ARBA00040994"/>
    </source>
</evidence>
<dbReference type="InterPro" id="IPR015943">
    <property type="entry name" value="WD40/YVTN_repeat-like_dom_sf"/>
</dbReference>
<dbReference type="EMBL" id="CADEBD010000364">
    <property type="protein sequence ID" value="CAB3252033.1"/>
    <property type="molecule type" value="Genomic_DNA"/>
</dbReference>
<dbReference type="InterPro" id="IPR036322">
    <property type="entry name" value="WD40_repeat_dom_sf"/>
</dbReference>
<evidence type="ECO:0000313" key="6">
    <source>
        <dbReference type="EMBL" id="CAB3252033.1"/>
    </source>
</evidence>
<dbReference type="SMART" id="SM00320">
    <property type="entry name" value="WD40"/>
    <property type="match status" value="6"/>
</dbReference>
<evidence type="ECO:0000256" key="1">
    <source>
        <dbReference type="ARBA" id="ARBA00004138"/>
    </source>
</evidence>
<sequence>MDRQTQSMPNLASERHSDQADFTKLISQSPSSIMKLNNLPTVKLQKFAPFSLRWIHGYNQKVGVINLNKNGSTVAFYAAANCAVLYNWTRHQMRMLQGHKHTVTCIAIDGSGNWLVTADSGPENILIIWDYKDLFPQKTLFSPHGASNIAKIAMSSDAKYLLTMAYMDDKISLHWWIWSFAQVTPHATIEIAMTQDAVLRIGFNPFLTKQFIILTKSDIWIGISRKIVVDERGVLRETDNYELKVVKPEKKINPEHGNLTCYTFVEDTCQILVATNRGAILVFGYEIEYNVNVKVSPADYENLRFIKVVKVEKKKINVIKSIDKVVITGNNVGQMHFYDDQLKLLYWIHKFPVDCIKTLSFNLSPRSYKIFDTKCKKPCICWEKVKTEVDPETGLMRQKLLKMKIPYDATTSGKPFLVRDFIISTVNSGVGFVDFVTEKVNVIIKNRAAPVITLSVHPEKSLVCLGFADGILELYNFVQHKTLVKLDLRNYFTIVIPPRDDSINCNYESIVPKLSGTCIRYSPSGLHLACGLNTGELIFLDPIALDIKTPKSFKDTSYNINKISFSPDSLTMATADVGKTICVYKYDCTTFKWTFIGKHRAHYKEITVLLFLPEKNADGNYKLLSLGKDRMMVEYDIGASKDEYLQILSLDRVEQSAIPLAGIVWPTPDDLNPDIYRTKLPLILVAGNEFKYKIVNYESTMTLATVLGPRYETPVCKMFLVHKKEPNEELQYLVFVTKDIIGLQKLPLDGNPWKHVGMLGHPVRILDMDFREDIGTLFTIGEKDTTMMQWTANYRSVEGSTKNGGGDLDPYYCLVEDSRPGWLFQEIRDLFYYIQILCQGTFSPAMRRVKDYIPIDSLPDLMRALGFFPSEYEVENLLVEAKYKVYRREPLKEIDFDEFVKLFLNHRPVFGENFKRIRGAFRNFATIDKNNYSMSRDAFIEMLTTTGERFSSELAWYLLSILSGHSFEDRAVMPEEDFWFLPEDLTFSYLVNEIIGMQEIENVSEGMSNIESSATSLLSVQTLDSESD</sequence>
<keyword evidence="3" id="KW-0677">Repeat</keyword>
<evidence type="ECO:0000256" key="4">
    <source>
        <dbReference type="ARBA" id="ARBA00023273"/>
    </source>
</evidence>
<dbReference type="SUPFAM" id="SSF47473">
    <property type="entry name" value="EF-hand"/>
    <property type="match status" value="1"/>
</dbReference>
<evidence type="ECO:0000313" key="7">
    <source>
        <dbReference type="Proteomes" id="UP000494256"/>
    </source>
</evidence>
<protein>
    <recommendedName>
        <fullName evidence="5">Cilia- and flagella-associated protein 251</fullName>
    </recommendedName>
</protein>
<name>A0A8S1B1L6_ARCPL</name>
<dbReference type="Pfam" id="PF00400">
    <property type="entry name" value="WD40"/>
    <property type="match status" value="1"/>
</dbReference>
<dbReference type="AlphaFoldDB" id="A0A8S1B1L6"/>
<dbReference type="GO" id="GO:0031514">
    <property type="term" value="C:motile cilium"/>
    <property type="evidence" value="ECO:0007669"/>
    <property type="project" value="TreeGrafter"/>
</dbReference>
<dbReference type="InterPro" id="IPR050630">
    <property type="entry name" value="WD_repeat_EMAP"/>
</dbReference>